<accession>A0A2P5BD64</accession>
<evidence type="ECO:0000256" key="1">
    <source>
        <dbReference type="ARBA" id="ARBA00022614"/>
    </source>
</evidence>
<evidence type="ECO:0000313" key="6">
    <source>
        <dbReference type="Proteomes" id="UP000237000"/>
    </source>
</evidence>
<protein>
    <submittedName>
        <fullName evidence="5">LRR domain containing protein</fullName>
    </submittedName>
</protein>
<proteinExistence type="predicted"/>
<feature type="signal peptide" evidence="3">
    <location>
        <begin position="1"/>
        <end position="27"/>
    </location>
</feature>
<dbReference type="Gene3D" id="3.80.10.10">
    <property type="entry name" value="Ribonuclease Inhibitor"/>
    <property type="match status" value="1"/>
</dbReference>
<comment type="caution">
    <text evidence="5">The sequence shown here is derived from an EMBL/GenBank/DDBJ whole genome shotgun (WGS) entry which is preliminary data.</text>
</comment>
<dbReference type="SUPFAM" id="SSF52047">
    <property type="entry name" value="RNI-like"/>
    <property type="match status" value="1"/>
</dbReference>
<feature type="chain" id="PRO_5015151030" evidence="3">
    <location>
        <begin position="28"/>
        <end position="135"/>
    </location>
</feature>
<keyword evidence="3" id="KW-0732">Signal</keyword>
<feature type="domain" description="R13L1/DRL21-like LRR repeat region" evidence="4">
    <location>
        <begin position="20"/>
        <end position="84"/>
    </location>
</feature>
<dbReference type="OrthoDB" id="1928346at2759"/>
<dbReference type="AlphaFoldDB" id="A0A2P5BD64"/>
<dbReference type="Proteomes" id="UP000237000">
    <property type="component" value="Unassembled WGS sequence"/>
</dbReference>
<dbReference type="GO" id="GO:0006952">
    <property type="term" value="P:defense response"/>
    <property type="evidence" value="ECO:0007669"/>
    <property type="project" value="UniProtKB-KW"/>
</dbReference>
<sequence>MRSLQILEFCSLPILLALSQGIQHATGLESLMISDCKRFTSIPEWINNLKSLQILSISACPSLKSLPEGMRYLTSLDKIEIKDCPTLQQRCQKHIGQDWPKIAHIPNLVLQQSFDQDASRSFTCLGTYLNDASHI</sequence>
<keyword evidence="1" id="KW-0433">Leucine-rich repeat</keyword>
<dbReference type="EMBL" id="JXTC01000549">
    <property type="protein sequence ID" value="PON46725.1"/>
    <property type="molecule type" value="Genomic_DNA"/>
</dbReference>
<keyword evidence="2" id="KW-0611">Plant defense</keyword>
<dbReference type="InterPro" id="IPR032675">
    <property type="entry name" value="LRR_dom_sf"/>
</dbReference>
<evidence type="ECO:0000313" key="5">
    <source>
        <dbReference type="EMBL" id="PON46725.1"/>
    </source>
</evidence>
<dbReference type="PANTHER" id="PTHR36766">
    <property type="entry name" value="PLANT BROAD-SPECTRUM MILDEW RESISTANCE PROTEIN RPW8"/>
    <property type="match status" value="1"/>
</dbReference>
<name>A0A2P5BD64_TREOI</name>
<dbReference type="InterPro" id="IPR056789">
    <property type="entry name" value="LRR_R13L1-DRL21"/>
</dbReference>
<evidence type="ECO:0000256" key="3">
    <source>
        <dbReference type="SAM" id="SignalP"/>
    </source>
</evidence>
<dbReference type="InParanoid" id="A0A2P5BD64"/>
<dbReference type="PANTHER" id="PTHR36766:SF40">
    <property type="entry name" value="DISEASE RESISTANCE PROTEIN RGA3"/>
    <property type="match status" value="1"/>
</dbReference>
<evidence type="ECO:0000256" key="2">
    <source>
        <dbReference type="ARBA" id="ARBA00022821"/>
    </source>
</evidence>
<dbReference type="STRING" id="63057.A0A2P5BD64"/>
<gene>
    <name evidence="5" type="ORF">TorRG33x02_325240</name>
</gene>
<organism evidence="5 6">
    <name type="scientific">Trema orientale</name>
    <name type="common">Charcoal tree</name>
    <name type="synonym">Celtis orientalis</name>
    <dbReference type="NCBI Taxonomy" id="63057"/>
    <lineage>
        <taxon>Eukaryota</taxon>
        <taxon>Viridiplantae</taxon>
        <taxon>Streptophyta</taxon>
        <taxon>Embryophyta</taxon>
        <taxon>Tracheophyta</taxon>
        <taxon>Spermatophyta</taxon>
        <taxon>Magnoliopsida</taxon>
        <taxon>eudicotyledons</taxon>
        <taxon>Gunneridae</taxon>
        <taxon>Pentapetalae</taxon>
        <taxon>rosids</taxon>
        <taxon>fabids</taxon>
        <taxon>Rosales</taxon>
        <taxon>Cannabaceae</taxon>
        <taxon>Trema</taxon>
    </lineage>
</organism>
<keyword evidence="6" id="KW-1185">Reference proteome</keyword>
<reference evidence="6" key="1">
    <citation type="submission" date="2016-06" db="EMBL/GenBank/DDBJ databases">
        <title>Parallel loss of symbiosis genes in relatives of nitrogen-fixing non-legume Parasponia.</title>
        <authorList>
            <person name="Van Velzen R."/>
            <person name="Holmer R."/>
            <person name="Bu F."/>
            <person name="Rutten L."/>
            <person name="Van Zeijl A."/>
            <person name="Liu W."/>
            <person name="Santuari L."/>
            <person name="Cao Q."/>
            <person name="Sharma T."/>
            <person name="Shen D."/>
            <person name="Roswanjaya Y."/>
            <person name="Wardhani T."/>
            <person name="Kalhor M.S."/>
            <person name="Jansen J."/>
            <person name="Van den Hoogen J."/>
            <person name="Gungor B."/>
            <person name="Hartog M."/>
            <person name="Hontelez J."/>
            <person name="Verver J."/>
            <person name="Yang W.-C."/>
            <person name="Schijlen E."/>
            <person name="Repin R."/>
            <person name="Schilthuizen M."/>
            <person name="Schranz E."/>
            <person name="Heidstra R."/>
            <person name="Miyata K."/>
            <person name="Fedorova E."/>
            <person name="Kohlen W."/>
            <person name="Bisseling T."/>
            <person name="Smit S."/>
            <person name="Geurts R."/>
        </authorList>
    </citation>
    <scope>NUCLEOTIDE SEQUENCE [LARGE SCALE GENOMIC DNA]</scope>
    <source>
        <strain evidence="6">cv. RG33-2</strain>
    </source>
</reference>
<dbReference type="Pfam" id="PF25019">
    <property type="entry name" value="LRR_R13L1-DRL21"/>
    <property type="match status" value="1"/>
</dbReference>
<evidence type="ECO:0000259" key="4">
    <source>
        <dbReference type="Pfam" id="PF25019"/>
    </source>
</evidence>